<evidence type="ECO:0000313" key="2">
    <source>
        <dbReference type="Proteomes" id="UP000054359"/>
    </source>
</evidence>
<reference evidence="1 2" key="1">
    <citation type="submission" date="2013-11" db="EMBL/GenBank/DDBJ databases">
        <title>Genome sequencing of Stegodyphus mimosarum.</title>
        <authorList>
            <person name="Bechsgaard J."/>
        </authorList>
    </citation>
    <scope>NUCLEOTIDE SEQUENCE [LARGE SCALE GENOMIC DNA]</scope>
</reference>
<sequence>MVCSQIYSGFDFLAYSIVSDDDPQTIFSSCFIWPGLFQVIGVTANSAFTIINLPLYVYSPAKQFIVIIILRRIVTKSPH</sequence>
<accession>A0A087UGD2</accession>
<dbReference type="EMBL" id="KK119689">
    <property type="protein sequence ID" value="KFM76421.1"/>
    <property type="molecule type" value="Genomic_DNA"/>
</dbReference>
<dbReference type="Proteomes" id="UP000054359">
    <property type="component" value="Unassembled WGS sequence"/>
</dbReference>
<proteinExistence type="predicted"/>
<name>A0A087UGD2_STEMI</name>
<protein>
    <submittedName>
        <fullName evidence="1">Uncharacterized protein</fullName>
    </submittedName>
</protein>
<keyword evidence="2" id="KW-1185">Reference proteome</keyword>
<dbReference type="AlphaFoldDB" id="A0A087UGD2"/>
<evidence type="ECO:0000313" key="1">
    <source>
        <dbReference type="EMBL" id="KFM76421.1"/>
    </source>
</evidence>
<feature type="non-terminal residue" evidence="1">
    <location>
        <position position="79"/>
    </location>
</feature>
<organism evidence="1 2">
    <name type="scientific">Stegodyphus mimosarum</name>
    <name type="common">African social velvet spider</name>
    <dbReference type="NCBI Taxonomy" id="407821"/>
    <lineage>
        <taxon>Eukaryota</taxon>
        <taxon>Metazoa</taxon>
        <taxon>Ecdysozoa</taxon>
        <taxon>Arthropoda</taxon>
        <taxon>Chelicerata</taxon>
        <taxon>Arachnida</taxon>
        <taxon>Araneae</taxon>
        <taxon>Araneomorphae</taxon>
        <taxon>Entelegynae</taxon>
        <taxon>Eresoidea</taxon>
        <taxon>Eresidae</taxon>
        <taxon>Stegodyphus</taxon>
    </lineage>
</organism>
<gene>
    <name evidence="1" type="ORF">X975_10481</name>
</gene>